<feature type="compositionally biased region" description="Polar residues" evidence="1">
    <location>
        <begin position="79"/>
        <end position="92"/>
    </location>
</feature>
<sequence>MPAITIFNQPRLAMNQSGLDGMSPVRSVSGQGPASGHLHKLGDHVIRSIKRADASYGWPGERDPISLSGGRRPRHRRNASTPGAVSGAQSLASGKGQNGQPAQAKAVISICPDSWSSTGTAGVDFRCIDGPADGDDTFPHAAPPPRDGPLKSSQYINALKHIQNDFPHIQALANQTAASALARLGQTLDPVERFFNTFKNAQLDDSAPGVWSHFGFPDRSERLWQMPITHDSQTSEESTDNLNKFSGIYLSDDAVFYGDPNREEIHAADLIRQLRESDFLQAYEIHLQRYWSNHLSSYAGYLKKQLSHIVKQKPSHELSNLARTLVLAVIGEACPSAFANAAIGVRHLEIDGHQATDAYVFEAGKTLMLVAPHTREFMIEFRSHEDMAAWVVKKAASAPQEIALSFGILDREISWRSVDSMLVEFAKRSGEEGMRKLIRVSPQSVEGDWSMHAASEVKHRVMEDIHIMRFEPSAEVRKRYLRYFLKALPIADKVPMTQDIALREAGRLLRPAWRRDLGVGVRDGTSTEIGVGLVNPVMGDIYEFRQRLVFRYFSDRDAWIVDGTGGKSRPTCVDDYIEPHLPYESGDGSLVATKGMWKLEPGNSSADKMRDSDGIATVNDQEDVAICRHRNQTYLSRTPGGWPFGSPLVDLGKGRWATREAVQVLPPNWTFVPGRAEQYWFAHAFKEMNPVHLTSTSTPDVYRAIDGGFVLKTSMGYLPLTKSADGWRAGFGGPPMARGSDGQWSIQMSRSAYVPPLIETTEVASLTAAFEESGTQVSASHALTFIKAMRNAGFRGGIDELFSFVKKPRPLALTRSEGRPQHHGLSIRSTEVDMARVTRAQLHALRHRLPDDQALAVALVEYRSDRQMRLVAAVPPGFEKVATKIHCDVVTSWYEASPEQLIAGLARQVDARIRHVTVSREPSMAQLGEIYLVAPNAVVLFPFSHPAFRRSSLQEPREPALMSTGAATCEQERIRRDGRCTQLQTAIRNNLETVDDYIAQSLNHQIILPQQMAEGSLYAHNHRLIVINHTTGLSREMQPGATGGGETLVPREVVTGRIVFQPHFGRVTSMVPGTVAWANEIEQMTVTVMLDGVVEGVNDQRIIRFTGHWISQRRFRLVGQPMPGEFLEGEFEMPDSPTPVADLSHTTLRFRRLRWEQHQDMISQHVHLWDALSRGRSAAPMPQWFIRIPEIQELRDLMVSRGWSPQQVERIRWEYSRFLDERVTREALVRHIGDWHPMDIDAHASPSHMVAISPAPQSARASTLAFNSHFANGARQMLEGHLRATGIRMANIRSGPNDSRQARAVPMVLFVQAIYRERTDPAASILYRPPGSANAATLEARERSPNYYDIVLAAGAGNCDDLALTAARAIVDAGGAAVTWQMPGAHTFVVVGAVPSGMPSASFGEPGWESLFVYDPWLDIICPAPSYRDRFRQEMHRRDALGHQIAFRRSVGGYDWYSPVDQEWLALTSANNPFQWGYAPPLPTRPVVPVDVAGPAGALPWAPGEVWSATPWEPIPGVRVSGDLPRSRNREDRFDWQLAQTSTPPSAGAG</sequence>
<gene>
    <name evidence="3" type="ORF">EZM97_24035</name>
</gene>
<feature type="region of interest" description="Disordered" evidence="1">
    <location>
        <begin position="1518"/>
        <end position="1550"/>
    </location>
</feature>
<evidence type="ECO:0000313" key="3">
    <source>
        <dbReference type="EMBL" id="TCI07754.1"/>
    </source>
</evidence>
<dbReference type="Pfam" id="PF20178">
    <property type="entry name" value="ToxA_N"/>
    <property type="match status" value="1"/>
</dbReference>
<dbReference type="Proteomes" id="UP000291822">
    <property type="component" value="Unassembled WGS sequence"/>
</dbReference>
<reference evidence="3 4" key="1">
    <citation type="submission" date="2019-02" db="EMBL/GenBank/DDBJ databases">
        <title>Dyella amyloliquefaciens sp. nov., isolated from forest soil.</title>
        <authorList>
            <person name="Gao Z.-H."/>
            <person name="Qiu L.-H."/>
        </authorList>
    </citation>
    <scope>NUCLEOTIDE SEQUENCE [LARGE SCALE GENOMIC DNA]</scope>
    <source>
        <strain evidence="3 4">KACC 12747</strain>
    </source>
</reference>
<protein>
    <recommendedName>
        <fullName evidence="2">Dermonecrotic toxin N-terminal domain-containing protein</fullName>
    </recommendedName>
</protein>
<dbReference type="InterPro" id="IPR046673">
    <property type="entry name" value="ToxA_N"/>
</dbReference>
<organism evidence="3 4">
    <name type="scientific">Dyella soli</name>
    <dbReference type="NCBI Taxonomy" id="522319"/>
    <lineage>
        <taxon>Bacteria</taxon>
        <taxon>Pseudomonadati</taxon>
        <taxon>Pseudomonadota</taxon>
        <taxon>Gammaproteobacteria</taxon>
        <taxon>Lysobacterales</taxon>
        <taxon>Rhodanobacteraceae</taxon>
        <taxon>Dyella</taxon>
    </lineage>
</organism>
<feature type="compositionally biased region" description="Polar residues" evidence="1">
    <location>
        <begin position="1538"/>
        <end position="1550"/>
    </location>
</feature>
<feature type="domain" description="Dermonecrotic toxin N-terminal" evidence="2">
    <location>
        <begin position="164"/>
        <end position="397"/>
    </location>
</feature>
<evidence type="ECO:0000256" key="1">
    <source>
        <dbReference type="SAM" id="MobiDB-lite"/>
    </source>
</evidence>
<dbReference type="RefSeq" id="WP_131152304.1">
    <property type="nucleotide sequence ID" value="NZ_SJTG01000004.1"/>
</dbReference>
<feature type="region of interest" description="Disordered" evidence="1">
    <location>
        <begin position="55"/>
        <end position="100"/>
    </location>
</feature>
<evidence type="ECO:0000313" key="4">
    <source>
        <dbReference type="Proteomes" id="UP000291822"/>
    </source>
</evidence>
<name>A0A4V6N9X3_9GAMM</name>
<proteinExistence type="predicted"/>
<accession>A0A4V6N9X3</accession>
<evidence type="ECO:0000259" key="2">
    <source>
        <dbReference type="Pfam" id="PF20178"/>
    </source>
</evidence>
<feature type="compositionally biased region" description="Basic and acidic residues" evidence="1">
    <location>
        <begin position="1525"/>
        <end position="1535"/>
    </location>
</feature>
<comment type="caution">
    <text evidence="3">The sequence shown here is derived from an EMBL/GenBank/DDBJ whole genome shotgun (WGS) entry which is preliminary data.</text>
</comment>
<keyword evidence="4" id="KW-1185">Reference proteome</keyword>
<dbReference type="EMBL" id="SJTG01000004">
    <property type="protein sequence ID" value="TCI07754.1"/>
    <property type="molecule type" value="Genomic_DNA"/>
</dbReference>